<dbReference type="InterPro" id="IPR003838">
    <property type="entry name" value="ABC3_permease_C"/>
</dbReference>
<comment type="subcellular location">
    <subcellularLocation>
        <location evidence="1">Cell membrane</location>
        <topology evidence="1">Multi-pass membrane protein</topology>
    </subcellularLocation>
</comment>
<evidence type="ECO:0000256" key="1">
    <source>
        <dbReference type="ARBA" id="ARBA00004651"/>
    </source>
</evidence>
<gene>
    <name evidence="9" type="ORF">HELGO_WM26776</name>
</gene>
<evidence type="ECO:0000256" key="4">
    <source>
        <dbReference type="ARBA" id="ARBA00022692"/>
    </source>
</evidence>
<accession>A0A6S6UFS7</accession>
<reference evidence="9" key="1">
    <citation type="submission" date="2020-01" db="EMBL/GenBank/DDBJ databases">
        <authorList>
            <person name="Meier V. D."/>
            <person name="Meier V D."/>
        </authorList>
    </citation>
    <scope>NUCLEOTIDE SEQUENCE</scope>
    <source>
        <strain evidence="9">HLG_WM_MAG_03</strain>
    </source>
</reference>
<keyword evidence="4 7" id="KW-0812">Transmembrane</keyword>
<dbReference type="GO" id="GO:0044874">
    <property type="term" value="P:lipoprotein localization to outer membrane"/>
    <property type="evidence" value="ECO:0007669"/>
    <property type="project" value="TreeGrafter"/>
</dbReference>
<evidence type="ECO:0000313" key="9">
    <source>
        <dbReference type="EMBL" id="CAA6826746.1"/>
    </source>
</evidence>
<feature type="domain" description="ABC3 transporter permease C-terminal" evidence="8">
    <location>
        <begin position="244"/>
        <end position="373"/>
    </location>
</feature>
<evidence type="ECO:0000256" key="6">
    <source>
        <dbReference type="ARBA" id="ARBA00023136"/>
    </source>
</evidence>
<keyword evidence="3" id="KW-1003">Cell membrane</keyword>
<dbReference type="GO" id="GO:0098797">
    <property type="term" value="C:plasma membrane protein complex"/>
    <property type="evidence" value="ECO:0007669"/>
    <property type="project" value="TreeGrafter"/>
</dbReference>
<sequence length="380" mass="42799">STLFFILYVSLMDGSHNAMLQNSLKIYTGAIEIYHKGYRDIGGNEYLIQDVESITNKLDNIEGIEAYTARYETFGLLSSNKHSSASMVVGINPKKEQQLNELSSALIEGEYLKNASSNCLYAGVDLVSKLKIKLGDEVAFIGAASDNSFAADIFKLCGVFKTGLFQFDASSSFIHKNYFDTLMYTENKASYITLKLQEINNAETINGDINKVLAEQHESLTWQTLMSSMVELLKVDSIFGYVSLSLFFVVIFFVIMIYGFINVSSRIKEFGVLRSIGLSRANIRKLLFYEIFILSTFAILIATPIGAYLTYYFSLNPIIIEGMSETYKQYGIVSDEMPFSFDIFTITWNVLVIYILNFLSIIYPALYINSFSPIEASHHV</sequence>
<comment type="similarity">
    <text evidence="2">Belongs to the ABC-4 integral membrane protein family. LolC/E subfamily.</text>
</comment>
<protein>
    <submittedName>
        <fullName evidence="9">ABC transporter permease</fullName>
    </submittedName>
</protein>
<dbReference type="AlphaFoldDB" id="A0A6S6UFS7"/>
<name>A0A6S6UFS7_9BACT</name>
<dbReference type="Pfam" id="PF02687">
    <property type="entry name" value="FtsX"/>
    <property type="match status" value="1"/>
</dbReference>
<dbReference type="PANTHER" id="PTHR30489">
    <property type="entry name" value="LIPOPROTEIN-RELEASING SYSTEM TRANSMEMBRANE PROTEIN LOLE"/>
    <property type="match status" value="1"/>
</dbReference>
<evidence type="ECO:0000256" key="2">
    <source>
        <dbReference type="ARBA" id="ARBA00005236"/>
    </source>
</evidence>
<feature type="transmembrane region" description="Helical" evidence="7">
    <location>
        <begin position="286"/>
        <end position="313"/>
    </location>
</feature>
<dbReference type="PANTHER" id="PTHR30489:SF0">
    <property type="entry name" value="LIPOPROTEIN-RELEASING SYSTEM TRANSMEMBRANE PROTEIN LOLE"/>
    <property type="match status" value="1"/>
</dbReference>
<keyword evidence="5 7" id="KW-1133">Transmembrane helix</keyword>
<proteinExistence type="inferred from homology"/>
<dbReference type="InterPro" id="IPR051447">
    <property type="entry name" value="Lipoprotein-release_system"/>
</dbReference>
<feature type="transmembrane region" description="Helical" evidence="7">
    <location>
        <begin position="238"/>
        <end position="265"/>
    </location>
</feature>
<dbReference type="EMBL" id="CACVAR010000409">
    <property type="protein sequence ID" value="CAA6826746.1"/>
    <property type="molecule type" value="Genomic_DNA"/>
</dbReference>
<organism evidence="9">
    <name type="scientific">uncultured Sulfurovum sp</name>
    <dbReference type="NCBI Taxonomy" id="269237"/>
    <lineage>
        <taxon>Bacteria</taxon>
        <taxon>Pseudomonadati</taxon>
        <taxon>Campylobacterota</taxon>
        <taxon>Epsilonproteobacteria</taxon>
        <taxon>Campylobacterales</taxon>
        <taxon>Sulfurovaceae</taxon>
        <taxon>Sulfurovum</taxon>
        <taxon>environmental samples</taxon>
    </lineage>
</organism>
<evidence type="ECO:0000259" key="8">
    <source>
        <dbReference type="Pfam" id="PF02687"/>
    </source>
</evidence>
<evidence type="ECO:0000256" key="7">
    <source>
        <dbReference type="SAM" id="Phobius"/>
    </source>
</evidence>
<feature type="non-terminal residue" evidence="9">
    <location>
        <position position="1"/>
    </location>
</feature>
<keyword evidence="6 7" id="KW-0472">Membrane</keyword>
<evidence type="ECO:0000256" key="5">
    <source>
        <dbReference type="ARBA" id="ARBA00022989"/>
    </source>
</evidence>
<feature type="transmembrane region" description="Helical" evidence="7">
    <location>
        <begin position="346"/>
        <end position="368"/>
    </location>
</feature>
<evidence type="ECO:0000256" key="3">
    <source>
        <dbReference type="ARBA" id="ARBA00022475"/>
    </source>
</evidence>